<dbReference type="InterPro" id="IPR016457">
    <property type="entry name" value="Formylmethanofuran_DH_bsu"/>
</dbReference>
<accession>A0A517ZG31</accession>
<dbReference type="GO" id="GO:0015948">
    <property type="term" value="P:methanogenesis"/>
    <property type="evidence" value="ECO:0007669"/>
    <property type="project" value="InterPro"/>
</dbReference>
<gene>
    <name evidence="3" type="primary">nasA</name>
    <name evidence="3" type="ORF">Mal4_58140</name>
</gene>
<dbReference type="CDD" id="cd02761">
    <property type="entry name" value="MopB_FmdB-FwdB"/>
    <property type="match status" value="1"/>
</dbReference>
<dbReference type="Gene3D" id="3.40.228.10">
    <property type="entry name" value="Dimethylsulfoxide Reductase, domain 2"/>
    <property type="match status" value="1"/>
</dbReference>
<organism evidence="3 4">
    <name type="scientific">Maioricimonas rarisocia</name>
    <dbReference type="NCBI Taxonomy" id="2528026"/>
    <lineage>
        <taxon>Bacteria</taxon>
        <taxon>Pseudomonadati</taxon>
        <taxon>Planctomycetota</taxon>
        <taxon>Planctomycetia</taxon>
        <taxon>Planctomycetales</taxon>
        <taxon>Planctomycetaceae</taxon>
        <taxon>Maioricimonas</taxon>
    </lineage>
</organism>
<evidence type="ECO:0000313" key="3">
    <source>
        <dbReference type="EMBL" id="QDU41446.1"/>
    </source>
</evidence>
<dbReference type="PANTHER" id="PTHR43105">
    <property type="entry name" value="RESPIRATORY NITRATE REDUCTASE"/>
    <property type="match status" value="1"/>
</dbReference>
<evidence type="ECO:0000313" key="4">
    <source>
        <dbReference type="Proteomes" id="UP000320496"/>
    </source>
</evidence>
<proteinExistence type="predicted"/>
<evidence type="ECO:0000256" key="1">
    <source>
        <dbReference type="ARBA" id="ARBA00023002"/>
    </source>
</evidence>
<dbReference type="Proteomes" id="UP000320496">
    <property type="component" value="Chromosome"/>
</dbReference>
<keyword evidence="1 3" id="KW-0560">Oxidoreductase</keyword>
<dbReference type="EC" id="1.7.99.4" evidence="3"/>
<feature type="domain" description="Molybdopterin oxidoreductase" evidence="2">
    <location>
        <begin position="109"/>
        <end position="283"/>
    </location>
</feature>
<dbReference type="InterPro" id="IPR050123">
    <property type="entry name" value="Prok_molybdopt-oxidoreductase"/>
</dbReference>
<dbReference type="InterPro" id="IPR006656">
    <property type="entry name" value="Mopterin_OxRdtase"/>
</dbReference>
<dbReference type="EMBL" id="CP036275">
    <property type="protein sequence ID" value="QDU41446.1"/>
    <property type="molecule type" value="Genomic_DNA"/>
</dbReference>
<dbReference type="PIRSF" id="PIRSF005646">
    <property type="entry name" value="FwdB"/>
    <property type="match status" value="1"/>
</dbReference>
<dbReference type="GO" id="GO:0003954">
    <property type="term" value="F:NADH dehydrogenase activity"/>
    <property type="evidence" value="ECO:0007669"/>
    <property type="project" value="TreeGrafter"/>
</dbReference>
<dbReference type="PANTHER" id="PTHR43105:SF14">
    <property type="entry name" value="FORMATE DEHYDROGENASE H"/>
    <property type="match status" value="1"/>
</dbReference>
<dbReference type="Pfam" id="PF00384">
    <property type="entry name" value="Molybdopterin"/>
    <property type="match status" value="1"/>
</dbReference>
<name>A0A517ZG31_9PLAN</name>
<dbReference type="NCBIfam" id="TIGR03129">
    <property type="entry name" value="one_C_dehyd_B"/>
    <property type="match status" value="1"/>
</dbReference>
<dbReference type="KEGG" id="mri:Mal4_58140"/>
<keyword evidence="4" id="KW-1185">Reference proteome</keyword>
<dbReference type="AlphaFoldDB" id="A0A517ZG31"/>
<dbReference type="SUPFAM" id="SSF53706">
    <property type="entry name" value="Formate dehydrogenase/DMSO reductase, domains 1-3"/>
    <property type="match status" value="1"/>
</dbReference>
<dbReference type="OrthoDB" id="240576at2"/>
<evidence type="ECO:0000259" key="2">
    <source>
        <dbReference type="Pfam" id="PF00384"/>
    </source>
</evidence>
<dbReference type="GO" id="GO:0016020">
    <property type="term" value="C:membrane"/>
    <property type="evidence" value="ECO:0007669"/>
    <property type="project" value="TreeGrafter"/>
</dbReference>
<dbReference type="GO" id="GO:0018493">
    <property type="term" value="F:formylmethanofuran dehydrogenase activity"/>
    <property type="evidence" value="ECO:0007669"/>
    <property type="project" value="InterPro"/>
</dbReference>
<dbReference type="GO" id="GO:0022904">
    <property type="term" value="P:respiratory electron transport chain"/>
    <property type="evidence" value="ECO:0007669"/>
    <property type="project" value="TreeGrafter"/>
</dbReference>
<reference evidence="3 4" key="1">
    <citation type="submission" date="2019-02" db="EMBL/GenBank/DDBJ databases">
        <title>Deep-cultivation of Planctomycetes and their phenomic and genomic characterization uncovers novel biology.</title>
        <authorList>
            <person name="Wiegand S."/>
            <person name="Jogler M."/>
            <person name="Boedeker C."/>
            <person name="Pinto D."/>
            <person name="Vollmers J."/>
            <person name="Rivas-Marin E."/>
            <person name="Kohn T."/>
            <person name="Peeters S.H."/>
            <person name="Heuer A."/>
            <person name="Rast P."/>
            <person name="Oberbeckmann S."/>
            <person name="Bunk B."/>
            <person name="Jeske O."/>
            <person name="Meyerdierks A."/>
            <person name="Storesund J.E."/>
            <person name="Kallscheuer N."/>
            <person name="Luecker S."/>
            <person name="Lage O.M."/>
            <person name="Pohl T."/>
            <person name="Merkel B.J."/>
            <person name="Hornburger P."/>
            <person name="Mueller R.-W."/>
            <person name="Bruemmer F."/>
            <person name="Labrenz M."/>
            <person name="Spormann A.M."/>
            <person name="Op den Camp H."/>
            <person name="Overmann J."/>
            <person name="Amann R."/>
            <person name="Jetten M.S.M."/>
            <person name="Mascher T."/>
            <person name="Medema M.H."/>
            <person name="Devos D.P."/>
            <person name="Kaster A.-K."/>
            <person name="Ovreas L."/>
            <person name="Rohde M."/>
            <person name="Galperin M.Y."/>
            <person name="Jogler C."/>
        </authorList>
    </citation>
    <scope>NUCLEOTIDE SEQUENCE [LARGE SCALE GENOMIC DNA]</scope>
    <source>
        <strain evidence="3 4">Mal4</strain>
    </source>
</reference>
<protein>
    <submittedName>
        <fullName evidence="3">Nitrate reductase</fullName>
        <ecNumber evidence="3">1.7.99.4</ecNumber>
    </submittedName>
</protein>
<sequence>MQSGSISRRKVDDLENVVRDVACTVCGCVCDDLIVTTAAGRIVRAEGACALAEPWFHAQGDQQPSVCCLNGEAANVDSAVGTAAAILSDASNPLIYGLSRSSTSGQRAAVALGDRLGAIVDTTASRCHAPSIMALQQVGESTCSLGEVRQRSDVVVYWGANPLRSHPRHLERYAGEPKGTCVPRGREDRHIVVVDPNVTETAAIADTHLQVAPGRDFELLWDLRARLAGLPADASATHGVPAETVDAFAERIRNARYGIVFFGLGLTRQQNGHRDVEALLQMVRDAHRHTRWSARRMRIPGDVAGADSVLCWQTGFPFSVDFSRGYPRYNPGEFSANELLERGDVDACLLLGCDGIGQFSDAAMARLETIPTIVFDDATVETSWVPDVRFTTAAYGIHLPGTAYRMDEVPIPLRPVLETEYPSDEEILQQIDARLTVRR</sequence>